<dbReference type="InterPro" id="IPR045865">
    <property type="entry name" value="ACT-like_dom_sf"/>
</dbReference>
<evidence type="ECO:0000259" key="3">
    <source>
        <dbReference type="PROSITE" id="PS51671"/>
    </source>
</evidence>
<proteinExistence type="predicted"/>
<dbReference type="PROSITE" id="PS51671">
    <property type="entry name" value="ACT"/>
    <property type="match status" value="1"/>
</dbReference>
<dbReference type="EMBL" id="JAGFBR010000004">
    <property type="protein sequence ID" value="KAH0468088.1"/>
    <property type="molecule type" value="Genomic_DNA"/>
</dbReference>
<dbReference type="Proteomes" id="UP000775213">
    <property type="component" value="Unassembled WGS sequence"/>
</dbReference>
<reference evidence="4 5" key="1">
    <citation type="journal article" date="2021" name="Hortic Res">
        <title>Chromosome-scale assembly of the Dendrobium chrysotoxum genome enhances the understanding of orchid evolution.</title>
        <authorList>
            <person name="Zhang Y."/>
            <person name="Zhang G.Q."/>
            <person name="Zhang D."/>
            <person name="Liu X.D."/>
            <person name="Xu X.Y."/>
            <person name="Sun W.H."/>
            <person name="Yu X."/>
            <person name="Zhu X."/>
            <person name="Wang Z.W."/>
            <person name="Zhao X."/>
            <person name="Zhong W.Y."/>
            <person name="Chen H."/>
            <person name="Yin W.L."/>
            <person name="Huang T."/>
            <person name="Niu S.C."/>
            <person name="Liu Z.J."/>
        </authorList>
    </citation>
    <scope>NUCLEOTIDE SEQUENCE [LARGE SCALE GENOMIC DNA]</scope>
    <source>
        <strain evidence="4">Lindl</strain>
    </source>
</reference>
<dbReference type="InterPro" id="IPR002912">
    <property type="entry name" value="ACT_dom"/>
</dbReference>
<dbReference type="SUPFAM" id="SSF55021">
    <property type="entry name" value="ACT-like"/>
    <property type="match status" value="1"/>
</dbReference>
<dbReference type="InterPro" id="IPR040217">
    <property type="entry name" value="ACR1-12"/>
</dbReference>
<organism evidence="4 5">
    <name type="scientific">Dendrobium chrysotoxum</name>
    <name type="common">Orchid</name>
    <dbReference type="NCBI Taxonomy" id="161865"/>
    <lineage>
        <taxon>Eukaryota</taxon>
        <taxon>Viridiplantae</taxon>
        <taxon>Streptophyta</taxon>
        <taxon>Embryophyta</taxon>
        <taxon>Tracheophyta</taxon>
        <taxon>Spermatophyta</taxon>
        <taxon>Magnoliopsida</taxon>
        <taxon>Liliopsida</taxon>
        <taxon>Asparagales</taxon>
        <taxon>Orchidaceae</taxon>
        <taxon>Epidendroideae</taxon>
        <taxon>Malaxideae</taxon>
        <taxon>Dendrobiinae</taxon>
        <taxon>Dendrobium</taxon>
    </lineage>
</organism>
<keyword evidence="5" id="KW-1185">Reference proteome</keyword>
<gene>
    <name evidence="4" type="ORF">IEQ34_003121</name>
</gene>
<evidence type="ECO:0000256" key="1">
    <source>
        <dbReference type="ARBA" id="ARBA00022737"/>
    </source>
</evidence>
<comment type="function">
    <text evidence="2">Binds amino acids.</text>
</comment>
<dbReference type="GO" id="GO:0016597">
    <property type="term" value="F:amino acid binding"/>
    <property type="evidence" value="ECO:0007669"/>
    <property type="project" value="UniProtKB-UniRule"/>
</dbReference>
<evidence type="ECO:0000256" key="2">
    <source>
        <dbReference type="RuleBase" id="RU369043"/>
    </source>
</evidence>
<accession>A0AAV7HJ39</accession>
<sequence length="142" mass="15613">MLFVGGKVCIDNDTCNDCTLVKVDGANRPNILLKMVQVLSDFDLIISKSCISSDGDCFMDIFQVTDHQGHKLQDPSIIRCIQQSLDIVQKQKGSFGLAKVKICSGNIVGVDHFTSDCNAREVTFIDRPDILSEVATVLFELS</sequence>
<keyword evidence="1 2" id="KW-0677">Repeat</keyword>
<protein>
    <recommendedName>
        <fullName evidence="2">ACT domain-containing protein ACR</fullName>
    </recommendedName>
    <alternativeName>
        <fullName evidence="2">Protein ACT DOMAIN REPEATS</fullName>
    </alternativeName>
</protein>
<dbReference type="PANTHER" id="PTHR31096">
    <property type="entry name" value="ACT DOMAIN-CONTAINING PROTEIN ACR4-RELATED"/>
    <property type="match status" value="1"/>
</dbReference>
<comment type="caution">
    <text evidence="4">The sequence shown here is derived from an EMBL/GenBank/DDBJ whole genome shotgun (WGS) entry which is preliminary data.</text>
</comment>
<evidence type="ECO:0000313" key="4">
    <source>
        <dbReference type="EMBL" id="KAH0468088.1"/>
    </source>
</evidence>
<evidence type="ECO:0000313" key="5">
    <source>
        <dbReference type="Proteomes" id="UP000775213"/>
    </source>
</evidence>
<feature type="domain" description="ACT" evidence="3">
    <location>
        <begin position="20"/>
        <end position="96"/>
    </location>
</feature>
<dbReference type="AlphaFoldDB" id="A0AAV7HJ39"/>
<name>A0AAV7HJ39_DENCH</name>
<dbReference type="PANTHER" id="PTHR31096:SF7">
    <property type="entry name" value="ACT DOMAIN-CONTAINING PROTEIN ACR1"/>
    <property type="match status" value="1"/>
</dbReference>